<dbReference type="Pfam" id="PF06338">
    <property type="entry name" value="ComK"/>
    <property type="match status" value="1"/>
</dbReference>
<gene>
    <name evidence="1" type="ORF">MRZ06_03695</name>
</gene>
<dbReference type="Proteomes" id="UP000830343">
    <property type="component" value="Chromosome"/>
</dbReference>
<protein>
    <submittedName>
        <fullName evidence="1">Competence protein ComK</fullName>
    </submittedName>
</protein>
<organism evidence="1 2">
    <name type="scientific">Macrococcus armenti</name>
    <dbReference type="NCBI Taxonomy" id="2875764"/>
    <lineage>
        <taxon>Bacteria</taxon>
        <taxon>Bacillati</taxon>
        <taxon>Bacillota</taxon>
        <taxon>Bacilli</taxon>
        <taxon>Bacillales</taxon>
        <taxon>Staphylococcaceae</taxon>
        <taxon>Macrococcus</taxon>
    </lineage>
</organism>
<name>A0ABY3ZXU1_9STAP</name>
<evidence type="ECO:0000313" key="2">
    <source>
        <dbReference type="Proteomes" id="UP000830343"/>
    </source>
</evidence>
<evidence type="ECO:0000313" key="1">
    <source>
        <dbReference type="EMBL" id="UOB21195.1"/>
    </source>
</evidence>
<keyword evidence="2" id="KW-1185">Reference proteome</keyword>
<proteinExistence type="predicted"/>
<dbReference type="RefSeq" id="WP_224188037.1">
    <property type="nucleotide sequence ID" value="NZ_CP083592.1"/>
</dbReference>
<sequence>MELPISIHTMYLYQHGAIEGRTEIRRFNEEVMIYDKAADKLLDDTLKLLGSSLKTRKYSAQVLMKSKKYMPIMIESQLNWAYFQIHQNHHHYKAYINHKYVTYIEGTDEYVMITFLDGSTIQFKQKLKFVQKQYERCICLVDAQYKIIKRQSMYDCR</sequence>
<reference evidence="1" key="2">
    <citation type="submission" date="2022-04" db="EMBL/GenBank/DDBJ databases">
        <title>Antimicrobial genetic elements in methicillin-resistant Macrococcus armenti.</title>
        <authorList>
            <person name="Keller J.E."/>
            <person name="Schwendener S."/>
            <person name="Pantucek R."/>
            <person name="Perreten V."/>
        </authorList>
    </citation>
    <scope>NUCLEOTIDE SEQUENCE</scope>
    <source>
        <strain evidence="1">CCM 2609</strain>
    </source>
</reference>
<dbReference type="EMBL" id="CP094348">
    <property type="protein sequence ID" value="UOB21195.1"/>
    <property type="molecule type" value="Genomic_DNA"/>
</dbReference>
<dbReference type="InterPro" id="IPR010461">
    <property type="entry name" value="ComK"/>
</dbReference>
<accession>A0ABY3ZXU1</accession>
<reference evidence="1" key="1">
    <citation type="submission" date="2022-03" db="EMBL/GenBank/DDBJ databases">
        <authorList>
            <person name="Vrbovska V."/>
            <person name="Kovarovic V."/>
            <person name="Botka T."/>
            <person name="Pantucek R."/>
        </authorList>
    </citation>
    <scope>NUCLEOTIDE SEQUENCE</scope>
    <source>
        <strain evidence="1">CCM 2609</strain>
    </source>
</reference>